<evidence type="ECO:0000256" key="4">
    <source>
        <dbReference type="ARBA" id="ARBA00022630"/>
    </source>
</evidence>
<dbReference type="GO" id="GO:0046872">
    <property type="term" value="F:metal ion binding"/>
    <property type="evidence" value="ECO:0007669"/>
    <property type="project" value="UniProtKB-KW"/>
</dbReference>
<comment type="cofactor">
    <cofactor evidence="1">
        <name>Mg(2+)</name>
        <dbReference type="ChEBI" id="CHEBI:18420"/>
    </cofactor>
</comment>
<dbReference type="EC" id="2.7.1.180" evidence="2"/>
<dbReference type="AlphaFoldDB" id="A0A939BUK9"/>
<accession>A0A939BUK9</accession>
<evidence type="ECO:0000256" key="5">
    <source>
        <dbReference type="ARBA" id="ARBA00022679"/>
    </source>
</evidence>
<sequence>MAGSWTFEALGTGWEVDADLTPAEQATVRAALEDFDRTWSRFRPDSCVAELARGGGSIPLTEDTERLLDLYDVLAELTGGAVSPLVGDSLAALGYDAGYSLVGGNPRPAPPVSALQRSPGSLALREPGMLDIGAAGKGLAVDLVARLLDTMLAHTPGAARSVDASGDLWNCAGHRPLRVALEHPDDPRLAVGTVELAPGTALCASAVNRRAWGTDLHHVLDARTGLPVRDVVASWAIGDSAMVADGAATALFFAPPGAVVEALGLTAAVCITGERRVLVAGRLPGEVFA</sequence>
<evidence type="ECO:0000256" key="3">
    <source>
        <dbReference type="ARBA" id="ARBA00016337"/>
    </source>
</evidence>
<protein>
    <recommendedName>
        <fullName evidence="3">FAD:protein FMN transferase</fullName>
        <ecNumber evidence="2">2.7.1.180</ecNumber>
    </recommendedName>
    <alternativeName>
        <fullName evidence="9">Flavin transferase</fullName>
    </alternativeName>
</protein>
<evidence type="ECO:0000256" key="7">
    <source>
        <dbReference type="ARBA" id="ARBA00022827"/>
    </source>
</evidence>
<dbReference type="PANTHER" id="PTHR30040:SF2">
    <property type="entry name" value="FAD:PROTEIN FMN TRANSFERASE"/>
    <property type="match status" value="1"/>
</dbReference>
<evidence type="ECO:0000256" key="9">
    <source>
        <dbReference type="ARBA" id="ARBA00031306"/>
    </source>
</evidence>
<keyword evidence="12" id="KW-1185">Reference proteome</keyword>
<dbReference type="PANTHER" id="PTHR30040">
    <property type="entry name" value="THIAMINE BIOSYNTHESIS LIPOPROTEIN APBE"/>
    <property type="match status" value="1"/>
</dbReference>
<keyword evidence="6" id="KW-0479">Metal-binding</keyword>
<keyword evidence="7" id="KW-0274">FAD</keyword>
<dbReference type="InterPro" id="IPR024932">
    <property type="entry name" value="ApbE"/>
</dbReference>
<dbReference type="GO" id="GO:0016740">
    <property type="term" value="F:transferase activity"/>
    <property type="evidence" value="ECO:0007669"/>
    <property type="project" value="UniProtKB-KW"/>
</dbReference>
<dbReference type="Proteomes" id="UP000663791">
    <property type="component" value="Unassembled WGS sequence"/>
</dbReference>
<dbReference type="SUPFAM" id="SSF143631">
    <property type="entry name" value="ApbE-like"/>
    <property type="match status" value="1"/>
</dbReference>
<evidence type="ECO:0000313" key="12">
    <source>
        <dbReference type="Proteomes" id="UP000663791"/>
    </source>
</evidence>
<name>A0A939BUK9_9ACTN</name>
<keyword evidence="5 11" id="KW-0808">Transferase</keyword>
<evidence type="ECO:0000256" key="8">
    <source>
        <dbReference type="ARBA" id="ARBA00022842"/>
    </source>
</evidence>
<dbReference type="EMBL" id="JAERTX010000003">
    <property type="protein sequence ID" value="MBM9458981.1"/>
    <property type="molecule type" value="Genomic_DNA"/>
</dbReference>
<proteinExistence type="predicted"/>
<organism evidence="11 12">
    <name type="scientific">Nocardioides faecalis</name>
    <dbReference type="NCBI Taxonomy" id="2803858"/>
    <lineage>
        <taxon>Bacteria</taxon>
        <taxon>Bacillati</taxon>
        <taxon>Actinomycetota</taxon>
        <taxon>Actinomycetes</taxon>
        <taxon>Propionibacteriales</taxon>
        <taxon>Nocardioidaceae</taxon>
        <taxon>Nocardioides</taxon>
    </lineage>
</organism>
<comment type="catalytic activity">
    <reaction evidence="10">
        <text>L-threonyl-[protein] + FAD = FMN-L-threonyl-[protein] + AMP + H(+)</text>
        <dbReference type="Rhea" id="RHEA:36847"/>
        <dbReference type="Rhea" id="RHEA-COMP:11060"/>
        <dbReference type="Rhea" id="RHEA-COMP:11061"/>
        <dbReference type="ChEBI" id="CHEBI:15378"/>
        <dbReference type="ChEBI" id="CHEBI:30013"/>
        <dbReference type="ChEBI" id="CHEBI:57692"/>
        <dbReference type="ChEBI" id="CHEBI:74257"/>
        <dbReference type="ChEBI" id="CHEBI:456215"/>
        <dbReference type="EC" id="2.7.1.180"/>
    </reaction>
</comment>
<dbReference type="Pfam" id="PF02424">
    <property type="entry name" value="ApbE"/>
    <property type="match status" value="1"/>
</dbReference>
<evidence type="ECO:0000256" key="6">
    <source>
        <dbReference type="ARBA" id="ARBA00022723"/>
    </source>
</evidence>
<keyword evidence="4" id="KW-0285">Flavoprotein</keyword>
<evidence type="ECO:0000256" key="1">
    <source>
        <dbReference type="ARBA" id="ARBA00001946"/>
    </source>
</evidence>
<dbReference type="InterPro" id="IPR003374">
    <property type="entry name" value="ApbE-like_sf"/>
</dbReference>
<dbReference type="RefSeq" id="WP_205290282.1">
    <property type="nucleotide sequence ID" value="NZ_CP074406.1"/>
</dbReference>
<comment type="caution">
    <text evidence="11">The sequence shown here is derived from an EMBL/GenBank/DDBJ whole genome shotgun (WGS) entry which is preliminary data.</text>
</comment>
<evidence type="ECO:0000256" key="2">
    <source>
        <dbReference type="ARBA" id="ARBA00011955"/>
    </source>
</evidence>
<dbReference type="Gene3D" id="3.10.520.10">
    <property type="entry name" value="ApbE-like domains"/>
    <property type="match status" value="1"/>
</dbReference>
<keyword evidence="8" id="KW-0460">Magnesium</keyword>
<reference evidence="11" key="1">
    <citation type="submission" date="2021-01" db="EMBL/GenBank/DDBJ databases">
        <title>Novel species in genus Nocardioides.</title>
        <authorList>
            <person name="Zhang G."/>
        </authorList>
    </citation>
    <scope>NUCLEOTIDE SEQUENCE</scope>
    <source>
        <strain evidence="11">Zg-536</strain>
    </source>
</reference>
<gene>
    <name evidence="11" type="ORF">JK386_03630</name>
</gene>
<evidence type="ECO:0000256" key="10">
    <source>
        <dbReference type="ARBA" id="ARBA00048540"/>
    </source>
</evidence>
<evidence type="ECO:0000313" key="11">
    <source>
        <dbReference type="EMBL" id="MBM9458981.1"/>
    </source>
</evidence>